<protein>
    <recommendedName>
        <fullName evidence="4">Glycine-rich protein</fullName>
    </recommendedName>
</protein>
<reference evidence="2" key="1">
    <citation type="submission" date="2021-05" db="UniProtKB">
        <authorList>
            <consortium name="EnsemblPlants"/>
        </authorList>
    </citation>
    <scope>IDENTIFICATION</scope>
    <source>
        <strain evidence="2">subsp. malaccensis</strain>
    </source>
</reference>
<sequence length="138" mass="14095">MEKTSLLLVLVLVLATADDLEAELPKGKGHGEDDDGAGIPWFGADPGRFFGHGSRFHVPAGIGGGWGGGFGGPSGGYARGGVVRPSVVCSEKGPCHKKRVTCPDSCFTSFSRSGKGYGGGGGGGRCTIDCKKRCIAYC</sequence>
<feature type="chain" id="PRO_5032319434" description="Glycine-rich protein" evidence="1">
    <location>
        <begin position="23"/>
        <end position="138"/>
    </location>
</feature>
<keyword evidence="3" id="KW-1185">Reference proteome</keyword>
<dbReference type="AlphaFoldDB" id="A0A804IZT6"/>
<feature type="signal peptide" evidence="1">
    <location>
        <begin position="1"/>
        <end position="22"/>
    </location>
</feature>
<keyword evidence="1" id="KW-0732">Signal</keyword>
<proteinExistence type="predicted"/>
<evidence type="ECO:0000256" key="1">
    <source>
        <dbReference type="SAM" id="SignalP"/>
    </source>
</evidence>
<evidence type="ECO:0000313" key="3">
    <source>
        <dbReference type="Proteomes" id="UP000012960"/>
    </source>
</evidence>
<dbReference type="OrthoDB" id="1107388at2759"/>
<dbReference type="FunCoup" id="A0A804IZT6">
    <property type="interactions" value="1070"/>
</dbReference>
<dbReference type="InParanoid" id="A0A804IZT6"/>
<accession>A0A804IZT6</accession>
<dbReference type="GeneID" id="103983577"/>
<evidence type="ECO:0008006" key="4">
    <source>
        <dbReference type="Google" id="ProtNLM"/>
    </source>
</evidence>
<dbReference type="Proteomes" id="UP000012960">
    <property type="component" value="Unplaced"/>
</dbReference>
<evidence type="ECO:0000313" key="2">
    <source>
        <dbReference type="EnsemblPlants" id="Ma05_p01830.1"/>
    </source>
</evidence>
<organism evidence="2 3">
    <name type="scientific">Musa acuminata subsp. malaccensis</name>
    <name type="common">Wild banana</name>
    <name type="synonym">Musa malaccensis</name>
    <dbReference type="NCBI Taxonomy" id="214687"/>
    <lineage>
        <taxon>Eukaryota</taxon>
        <taxon>Viridiplantae</taxon>
        <taxon>Streptophyta</taxon>
        <taxon>Embryophyta</taxon>
        <taxon>Tracheophyta</taxon>
        <taxon>Spermatophyta</taxon>
        <taxon>Magnoliopsida</taxon>
        <taxon>Liliopsida</taxon>
        <taxon>Zingiberales</taxon>
        <taxon>Musaceae</taxon>
        <taxon>Musa</taxon>
    </lineage>
</organism>
<name>A0A804IZT6_MUSAM</name>
<dbReference type="PANTHER" id="PTHR34789">
    <property type="entry name" value="EXPRESSED PROTEIN"/>
    <property type="match status" value="1"/>
</dbReference>
<dbReference type="Gramene" id="Ma05_t01830.1">
    <property type="protein sequence ID" value="Ma05_p01830.1"/>
    <property type="gene ID" value="Ma05_g01830"/>
</dbReference>
<dbReference type="EnsemblPlants" id="Ma05_t01830.1">
    <property type="protein sequence ID" value="Ma05_p01830.1"/>
    <property type="gene ID" value="Ma05_g01830"/>
</dbReference>
<dbReference type="PANTHER" id="PTHR34789:SF1">
    <property type="entry name" value="EXPRESSED PROTEIN"/>
    <property type="match status" value="1"/>
</dbReference>